<evidence type="ECO:0000313" key="7">
    <source>
        <dbReference type="Proteomes" id="UP001219901"/>
    </source>
</evidence>
<dbReference type="Proteomes" id="UP001219901">
    <property type="component" value="Chromosome"/>
</dbReference>
<gene>
    <name evidence="6" type="ORF">GKO48_00275</name>
</gene>
<evidence type="ECO:0000256" key="3">
    <source>
        <dbReference type="ARBA" id="ARBA00022801"/>
    </source>
</evidence>
<dbReference type="PANTHER" id="PTHR37326">
    <property type="entry name" value="BLL3975 PROTEIN"/>
    <property type="match status" value="1"/>
</dbReference>
<dbReference type="InterPro" id="IPR053138">
    <property type="entry name" value="N-alpha-Ac-DABA_deacetylase"/>
</dbReference>
<accession>A0AAJ5ZDJ3</accession>
<comment type="cofactor">
    <cofactor evidence="1">
        <name>Zn(2+)</name>
        <dbReference type="ChEBI" id="CHEBI:29105"/>
    </cofactor>
</comment>
<dbReference type="Pfam" id="PF24827">
    <property type="entry name" value="AstE_AspA_cat"/>
    <property type="match status" value="1"/>
</dbReference>
<keyword evidence="7" id="KW-1185">Reference proteome</keyword>
<name>A0AAJ5ZDJ3_9CHLR</name>
<evidence type="ECO:0000256" key="2">
    <source>
        <dbReference type="ARBA" id="ARBA00022723"/>
    </source>
</evidence>
<evidence type="ECO:0000256" key="4">
    <source>
        <dbReference type="ARBA" id="ARBA00022833"/>
    </source>
</evidence>
<organism evidence="6 7">
    <name type="scientific">Candidatus Lucifugimonas marina</name>
    <dbReference type="NCBI Taxonomy" id="3038979"/>
    <lineage>
        <taxon>Bacteria</taxon>
        <taxon>Bacillati</taxon>
        <taxon>Chloroflexota</taxon>
        <taxon>Dehalococcoidia</taxon>
        <taxon>SAR202 cluster</taxon>
        <taxon>Candidatus Lucifugimonadales</taxon>
        <taxon>Candidatus Lucifugimonadaceae</taxon>
        <taxon>Candidatus Lucifugimonas</taxon>
    </lineage>
</organism>
<dbReference type="EMBL" id="CP046147">
    <property type="protein sequence ID" value="WFG38111.1"/>
    <property type="molecule type" value="Genomic_DNA"/>
</dbReference>
<feature type="domain" description="Succinylglutamate desuccinylase/Aspartoacylase catalytic" evidence="5">
    <location>
        <begin position="53"/>
        <end position="228"/>
    </location>
</feature>
<evidence type="ECO:0000256" key="1">
    <source>
        <dbReference type="ARBA" id="ARBA00001947"/>
    </source>
</evidence>
<reference evidence="7" key="2">
    <citation type="submission" date="2023-06" db="EMBL/GenBank/DDBJ databases">
        <title>Pangenomics reveal diversification of enzyme families and niche specialization in globally abundant SAR202 bacteria.</title>
        <authorList>
            <person name="Saw J.H.W."/>
        </authorList>
    </citation>
    <scope>NUCLEOTIDE SEQUENCE [LARGE SCALE GENOMIC DNA]</scope>
    <source>
        <strain evidence="7">JH1073</strain>
    </source>
</reference>
<dbReference type="InterPro" id="IPR055438">
    <property type="entry name" value="AstE_AspA_cat"/>
</dbReference>
<keyword evidence="4" id="KW-0862">Zinc</keyword>
<keyword evidence="3" id="KW-0378">Hydrolase</keyword>
<dbReference type="InterPro" id="IPR043795">
    <property type="entry name" value="N-alpha-Ac-DABA-like"/>
</dbReference>
<dbReference type="GO" id="GO:0016788">
    <property type="term" value="F:hydrolase activity, acting on ester bonds"/>
    <property type="evidence" value="ECO:0007669"/>
    <property type="project" value="InterPro"/>
</dbReference>
<sequence length="341" mass="37972">MEMSGMEPRKVDIEQLAWSWSEEPGLEQLTVTRTHSSGEVIEIPVARIKGTRPGPQMTVMSGMHAGEYSGILAAQKLINDVKPDELTGTLFIIPVISTKAFMERNMQLNPIDQKEVHFIRPGNPDGTYSDMLIDTLFDIVKESDYLIDSHAGEMAQSLMSWVPVPMRGANELSSRSLELARGFAVEYVEPRYDLPSIPPFCVALLNAGIANIWVECGKNGVPTDEDIAIHFDGYIAALQTMKMLSGDAARPRQKLLKGTRSQINSEQSGVWHPIVKEGDVVEAGQYLGKLTDYFGNTLEEFHAPNKALVLYYWSNPAINAERRPHGYDWHNGLVSLLDLED</sequence>
<dbReference type="Gene3D" id="3.40.630.10">
    <property type="entry name" value="Zn peptidases"/>
    <property type="match status" value="1"/>
</dbReference>
<dbReference type="SUPFAM" id="SSF53187">
    <property type="entry name" value="Zn-dependent exopeptidases"/>
    <property type="match status" value="1"/>
</dbReference>
<proteinExistence type="predicted"/>
<dbReference type="GO" id="GO:0016811">
    <property type="term" value="F:hydrolase activity, acting on carbon-nitrogen (but not peptide) bonds, in linear amides"/>
    <property type="evidence" value="ECO:0007669"/>
    <property type="project" value="InterPro"/>
</dbReference>
<dbReference type="AlphaFoldDB" id="A0AAJ5ZDJ3"/>
<keyword evidence="2" id="KW-0479">Metal-binding</keyword>
<evidence type="ECO:0000259" key="5">
    <source>
        <dbReference type="Pfam" id="PF24827"/>
    </source>
</evidence>
<protein>
    <recommendedName>
        <fullName evidence="5">Succinylglutamate desuccinylase/Aspartoacylase catalytic domain-containing protein</fullName>
    </recommendedName>
</protein>
<dbReference type="GO" id="GO:0046872">
    <property type="term" value="F:metal ion binding"/>
    <property type="evidence" value="ECO:0007669"/>
    <property type="project" value="UniProtKB-KW"/>
</dbReference>
<evidence type="ECO:0000313" key="6">
    <source>
        <dbReference type="EMBL" id="WFG38111.1"/>
    </source>
</evidence>
<reference evidence="6 7" key="1">
    <citation type="submission" date="2019-11" db="EMBL/GenBank/DDBJ databases">
        <authorList>
            <person name="Cho J.-C."/>
        </authorList>
    </citation>
    <scope>NUCLEOTIDE SEQUENCE [LARGE SCALE GENOMIC DNA]</scope>
    <source>
        <strain evidence="6 7">JH1073</strain>
    </source>
</reference>
<dbReference type="PANTHER" id="PTHR37326:SF1">
    <property type="entry name" value="BLL3975 PROTEIN"/>
    <property type="match status" value="1"/>
</dbReference>
<dbReference type="PIRSF" id="PIRSF039012">
    <property type="entry name" value="ASP"/>
    <property type="match status" value="1"/>
</dbReference>